<gene>
    <name evidence="1" type="ORF">DPMN_093021</name>
</gene>
<accession>A0A9D4L3E5</accession>
<proteinExistence type="predicted"/>
<reference evidence="1" key="2">
    <citation type="submission" date="2020-11" db="EMBL/GenBank/DDBJ databases">
        <authorList>
            <person name="McCartney M.A."/>
            <person name="Auch B."/>
            <person name="Kono T."/>
            <person name="Mallez S."/>
            <person name="Becker A."/>
            <person name="Gohl D.M."/>
            <person name="Silverstein K.A.T."/>
            <person name="Koren S."/>
            <person name="Bechman K.B."/>
            <person name="Herman A."/>
            <person name="Abrahante J.E."/>
            <person name="Garbe J."/>
        </authorList>
    </citation>
    <scope>NUCLEOTIDE SEQUENCE</scope>
    <source>
        <strain evidence="1">Duluth1</strain>
        <tissue evidence="1">Whole animal</tissue>
    </source>
</reference>
<comment type="caution">
    <text evidence="1">The sequence shown here is derived from an EMBL/GenBank/DDBJ whole genome shotgun (WGS) entry which is preliminary data.</text>
</comment>
<evidence type="ECO:0000313" key="2">
    <source>
        <dbReference type="Proteomes" id="UP000828390"/>
    </source>
</evidence>
<organism evidence="1 2">
    <name type="scientific">Dreissena polymorpha</name>
    <name type="common">Zebra mussel</name>
    <name type="synonym">Mytilus polymorpha</name>
    <dbReference type="NCBI Taxonomy" id="45954"/>
    <lineage>
        <taxon>Eukaryota</taxon>
        <taxon>Metazoa</taxon>
        <taxon>Spiralia</taxon>
        <taxon>Lophotrochozoa</taxon>
        <taxon>Mollusca</taxon>
        <taxon>Bivalvia</taxon>
        <taxon>Autobranchia</taxon>
        <taxon>Heteroconchia</taxon>
        <taxon>Euheterodonta</taxon>
        <taxon>Imparidentia</taxon>
        <taxon>Neoheterodontei</taxon>
        <taxon>Myida</taxon>
        <taxon>Dreissenoidea</taxon>
        <taxon>Dreissenidae</taxon>
        <taxon>Dreissena</taxon>
    </lineage>
</organism>
<dbReference type="Proteomes" id="UP000828390">
    <property type="component" value="Unassembled WGS sequence"/>
</dbReference>
<name>A0A9D4L3E5_DREPO</name>
<dbReference type="AlphaFoldDB" id="A0A9D4L3E5"/>
<reference evidence="1" key="1">
    <citation type="journal article" date="2019" name="bioRxiv">
        <title>The Genome of the Zebra Mussel, Dreissena polymorpha: A Resource for Invasive Species Research.</title>
        <authorList>
            <person name="McCartney M.A."/>
            <person name="Auch B."/>
            <person name="Kono T."/>
            <person name="Mallez S."/>
            <person name="Zhang Y."/>
            <person name="Obille A."/>
            <person name="Becker A."/>
            <person name="Abrahante J.E."/>
            <person name="Garbe J."/>
            <person name="Badalamenti J.P."/>
            <person name="Herman A."/>
            <person name="Mangelson H."/>
            <person name="Liachko I."/>
            <person name="Sullivan S."/>
            <person name="Sone E.D."/>
            <person name="Koren S."/>
            <person name="Silverstein K.A.T."/>
            <person name="Beckman K.B."/>
            <person name="Gohl D.M."/>
        </authorList>
    </citation>
    <scope>NUCLEOTIDE SEQUENCE</scope>
    <source>
        <strain evidence="1">Duluth1</strain>
        <tissue evidence="1">Whole animal</tissue>
    </source>
</reference>
<evidence type="ECO:0000313" key="1">
    <source>
        <dbReference type="EMBL" id="KAH3850599.1"/>
    </source>
</evidence>
<dbReference type="EMBL" id="JAIWYP010000003">
    <property type="protein sequence ID" value="KAH3850599.1"/>
    <property type="molecule type" value="Genomic_DNA"/>
</dbReference>
<keyword evidence="2" id="KW-1185">Reference proteome</keyword>
<sequence>MSTCLLYDLDQGSIPGLSTSNESVGYSSPEAFASYESGPWFLDSNPGPFLLRSIALTGARSREPSLTRRVLDAYVFEGP</sequence>
<protein>
    <submittedName>
        <fullName evidence="1">Uncharacterized protein</fullName>
    </submittedName>
</protein>